<organism evidence="1">
    <name type="scientific">Anguilla anguilla</name>
    <name type="common">European freshwater eel</name>
    <name type="synonym">Muraena anguilla</name>
    <dbReference type="NCBI Taxonomy" id="7936"/>
    <lineage>
        <taxon>Eukaryota</taxon>
        <taxon>Metazoa</taxon>
        <taxon>Chordata</taxon>
        <taxon>Craniata</taxon>
        <taxon>Vertebrata</taxon>
        <taxon>Euteleostomi</taxon>
        <taxon>Actinopterygii</taxon>
        <taxon>Neopterygii</taxon>
        <taxon>Teleostei</taxon>
        <taxon>Anguilliformes</taxon>
        <taxon>Anguillidae</taxon>
        <taxon>Anguilla</taxon>
    </lineage>
</organism>
<protein>
    <submittedName>
        <fullName evidence="1">Uncharacterized protein</fullName>
    </submittedName>
</protein>
<proteinExistence type="predicted"/>
<accession>A0A0E9UZF6</accession>
<reference evidence="1" key="2">
    <citation type="journal article" date="2015" name="Fish Shellfish Immunol.">
        <title>Early steps in the European eel (Anguilla anguilla)-Vibrio vulnificus interaction in the gills: Role of the RtxA13 toxin.</title>
        <authorList>
            <person name="Callol A."/>
            <person name="Pajuelo D."/>
            <person name="Ebbesson L."/>
            <person name="Teles M."/>
            <person name="MacKenzie S."/>
            <person name="Amaro C."/>
        </authorList>
    </citation>
    <scope>NUCLEOTIDE SEQUENCE</scope>
</reference>
<sequence>MLLTETMAASFPGLSHFSNMSFAEHSDADVTITEHSDADVTITTVSN</sequence>
<evidence type="ECO:0000313" key="1">
    <source>
        <dbReference type="EMBL" id="JAH70353.1"/>
    </source>
</evidence>
<dbReference type="EMBL" id="GBXM01038224">
    <property type="protein sequence ID" value="JAH70353.1"/>
    <property type="molecule type" value="Transcribed_RNA"/>
</dbReference>
<dbReference type="AlphaFoldDB" id="A0A0E9UZF6"/>
<name>A0A0E9UZF6_ANGAN</name>
<reference evidence="1" key="1">
    <citation type="submission" date="2014-11" db="EMBL/GenBank/DDBJ databases">
        <authorList>
            <person name="Amaro Gonzalez C."/>
        </authorList>
    </citation>
    <scope>NUCLEOTIDE SEQUENCE</scope>
</reference>